<reference evidence="1 4" key="2">
    <citation type="submission" date="2016-11" db="EMBL/GenBank/DDBJ databases">
        <title>Genomic analysis of Caldithrix abyssi and proposal of a novel bacterial phylum Caldithrichaeota.</title>
        <authorList>
            <person name="Kublanov I."/>
            <person name="Sigalova O."/>
            <person name="Gavrilov S."/>
            <person name="Lebedinsky A."/>
            <person name="Ivanova N."/>
            <person name="Daum C."/>
            <person name="Reddy T."/>
            <person name="Klenk H.P."/>
            <person name="Goker M."/>
            <person name="Reva O."/>
            <person name="Miroshnichenko M."/>
            <person name="Kyprides N."/>
            <person name="Woyke T."/>
            <person name="Gelfand M."/>
        </authorList>
    </citation>
    <scope>NUCLEOTIDE SEQUENCE [LARGE SCALE GENOMIC DNA]</scope>
    <source>
        <strain evidence="1 4">LF13</strain>
    </source>
</reference>
<dbReference type="AlphaFoldDB" id="H1XPX2"/>
<evidence type="ECO:0000313" key="1">
    <source>
        <dbReference type="EMBL" id="APF20373.1"/>
    </source>
</evidence>
<dbReference type="RefSeq" id="WP_006928195.1">
    <property type="nucleotide sequence ID" value="NZ_CM001402.1"/>
</dbReference>
<dbReference type="EMBL" id="CP018099">
    <property type="protein sequence ID" value="APF20373.1"/>
    <property type="molecule type" value="Genomic_DNA"/>
</dbReference>
<accession>H1XPX2</accession>
<dbReference type="PaxDb" id="880073-Calab_1477"/>
<dbReference type="Proteomes" id="UP000183868">
    <property type="component" value="Chromosome"/>
</dbReference>
<dbReference type="KEGG" id="caby:Cabys_3627"/>
<evidence type="ECO:0000313" key="4">
    <source>
        <dbReference type="Proteomes" id="UP000183868"/>
    </source>
</evidence>
<dbReference type="EMBL" id="CM001402">
    <property type="protein sequence ID" value="EHO41098.1"/>
    <property type="molecule type" value="Genomic_DNA"/>
</dbReference>
<dbReference type="STRING" id="880073.Cabys_3627"/>
<dbReference type="InParanoid" id="H1XPX2"/>
<dbReference type="HOGENOM" id="CLU_2822925_0_0_0"/>
<name>H1XPX2_CALAY</name>
<gene>
    <name evidence="1" type="ORF">Cabys_3627</name>
    <name evidence="2" type="ORF">Calab_1477</name>
</gene>
<evidence type="ECO:0000313" key="2">
    <source>
        <dbReference type="EMBL" id="EHO41098.1"/>
    </source>
</evidence>
<protein>
    <submittedName>
        <fullName evidence="2">Uncharacterized protein</fullName>
    </submittedName>
</protein>
<sequence>MFDKKNRLIRRGMYVRYGGRIYKVVYIFFRTIVLSDGKLRLALKTPKLSYPVQNLEIVVPAKEDALSFGEIK</sequence>
<proteinExistence type="predicted"/>
<dbReference type="Proteomes" id="UP000004671">
    <property type="component" value="Chromosome"/>
</dbReference>
<reference evidence="2 3" key="1">
    <citation type="submission" date="2011-09" db="EMBL/GenBank/DDBJ databases">
        <title>The permanent draft genome of Caldithrix abyssi DSM 13497.</title>
        <authorList>
            <consortium name="US DOE Joint Genome Institute (JGI-PGF)"/>
            <person name="Lucas S."/>
            <person name="Han J."/>
            <person name="Lapidus A."/>
            <person name="Bruce D."/>
            <person name="Goodwin L."/>
            <person name="Pitluck S."/>
            <person name="Peters L."/>
            <person name="Kyrpides N."/>
            <person name="Mavromatis K."/>
            <person name="Ivanova N."/>
            <person name="Mikhailova N."/>
            <person name="Chertkov O."/>
            <person name="Detter J.C."/>
            <person name="Tapia R."/>
            <person name="Han C."/>
            <person name="Land M."/>
            <person name="Hauser L."/>
            <person name="Markowitz V."/>
            <person name="Cheng J.-F."/>
            <person name="Hugenholtz P."/>
            <person name="Woyke T."/>
            <person name="Wu D."/>
            <person name="Spring S."/>
            <person name="Brambilla E."/>
            <person name="Klenk H.-P."/>
            <person name="Eisen J.A."/>
        </authorList>
    </citation>
    <scope>NUCLEOTIDE SEQUENCE [LARGE SCALE GENOMIC DNA]</scope>
    <source>
        <strain evidence="2 3">DSM 13497</strain>
    </source>
</reference>
<evidence type="ECO:0000313" key="3">
    <source>
        <dbReference type="Proteomes" id="UP000004671"/>
    </source>
</evidence>
<organism evidence="2 3">
    <name type="scientific">Caldithrix abyssi DSM 13497</name>
    <dbReference type="NCBI Taxonomy" id="880073"/>
    <lineage>
        <taxon>Bacteria</taxon>
        <taxon>Pseudomonadati</taxon>
        <taxon>Calditrichota</taxon>
        <taxon>Calditrichia</taxon>
        <taxon>Calditrichales</taxon>
        <taxon>Calditrichaceae</taxon>
        <taxon>Caldithrix</taxon>
    </lineage>
</organism>
<keyword evidence="3" id="KW-1185">Reference proteome</keyword>